<accession>A0ABQ9LWX3</accession>
<evidence type="ECO:0000313" key="5">
    <source>
        <dbReference type="EMBL" id="KAJ9171111.1"/>
    </source>
</evidence>
<dbReference type="SUPFAM" id="SSF54791">
    <property type="entry name" value="Eukaryotic type KH-domain (KH-domain type I)"/>
    <property type="match status" value="5"/>
</dbReference>
<comment type="caution">
    <text evidence="5">The sequence shown here is derived from an EMBL/GenBank/DDBJ whole genome shotgun (WGS) entry which is preliminary data.</text>
</comment>
<dbReference type="PANTHER" id="PTHR10288">
    <property type="entry name" value="KH DOMAIN CONTAINING RNA BINDING PROTEIN"/>
    <property type="match status" value="1"/>
</dbReference>
<dbReference type="Proteomes" id="UP001174677">
    <property type="component" value="Chromosome 10"/>
</dbReference>
<dbReference type="CDD" id="cd22460">
    <property type="entry name" value="KH-I_PEPPER_rpt2_like"/>
    <property type="match status" value="1"/>
</dbReference>
<dbReference type="InterPro" id="IPR036612">
    <property type="entry name" value="KH_dom_type_1_sf"/>
</dbReference>
<dbReference type="Gene3D" id="3.30.1370.10">
    <property type="entry name" value="K Homology domain, type 1"/>
    <property type="match status" value="5"/>
</dbReference>
<proteinExistence type="predicted"/>
<feature type="region of interest" description="Disordered" evidence="3">
    <location>
        <begin position="499"/>
        <end position="532"/>
    </location>
</feature>
<evidence type="ECO:0000256" key="1">
    <source>
        <dbReference type="ARBA" id="ARBA00022737"/>
    </source>
</evidence>
<feature type="compositionally biased region" description="Polar residues" evidence="3">
    <location>
        <begin position="593"/>
        <end position="618"/>
    </location>
</feature>
<name>A0ABQ9LWX3_HEVBR</name>
<feature type="domain" description="K Homology" evidence="4">
    <location>
        <begin position="370"/>
        <end position="443"/>
    </location>
</feature>
<feature type="region of interest" description="Disordered" evidence="3">
    <location>
        <begin position="1"/>
        <end position="23"/>
    </location>
</feature>
<reference evidence="5 6" key="1">
    <citation type="journal article" date="2023" name="Plant Biotechnol. J.">
        <title>Chromosome-level wild Hevea brasiliensis genome provides new tools for genomic-assisted breeding and valuable loci to elevate rubber yield.</title>
        <authorList>
            <person name="Cheng H."/>
            <person name="Song X."/>
            <person name="Hu Y."/>
            <person name="Wu T."/>
            <person name="Yang Q."/>
            <person name="An Z."/>
            <person name="Feng S."/>
            <person name="Deng Z."/>
            <person name="Wu W."/>
            <person name="Zeng X."/>
            <person name="Tu M."/>
            <person name="Wang X."/>
            <person name="Huang H."/>
        </authorList>
    </citation>
    <scope>NUCLEOTIDE SEQUENCE [LARGE SCALE GENOMIC DNA]</scope>
    <source>
        <strain evidence="5">MT/VB/25A 57/8</strain>
    </source>
</reference>
<evidence type="ECO:0000313" key="6">
    <source>
        <dbReference type="Proteomes" id="UP001174677"/>
    </source>
</evidence>
<feature type="domain" description="K Homology" evidence="4">
    <location>
        <begin position="278"/>
        <end position="351"/>
    </location>
</feature>
<dbReference type="PROSITE" id="PS50084">
    <property type="entry name" value="KH_TYPE_1"/>
    <property type="match status" value="5"/>
</dbReference>
<dbReference type="InterPro" id="IPR004088">
    <property type="entry name" value="KH_dom_type_1"/>
</dbReference>
<feature type="compositionally biased region" description="Polar residues" evidence="3">
    <location>
        <begin position="518"/>
        <end position="532"/>
    </location>
</feature>
<sequence>MQHRDYQFSSHRPRRRPRPPQPILLQPGQVAFRVICHVSIIGGLIGPSGSIISQIRRDTDCTIRCEELVQGSDHRVIVVIGPASPGRRIALKSMEGDDEDEKELVSVAQEAVIRVCERMWEVGAHSGRVDDSERGVSEGYCGLLADTTQIGAVVGRGGKNVVRMRRESGAQIRILPAPQCAAKDDELIQITGDILAVKKALVAVTECLHDCPPYNKEPMLLNRPVERASHISSSDLHAEFFPHLSSLLPPLIENSANSHSLSSDADEDPNQDVKSTRQEVSFRLLCSNGAAGSIIGKKGTIVRTLQNETGASIMFAAPITMSGARVVTISAFENLESSYSPAQKAVILVFARSIEHDIEKGHSSGLIKGSTVTARLLVASDVVCCLIGNGGGIDSEMTELADIRILEGKHVMDCTSENDVVIEITGEYKNVQNALFLVTRKLRDNLSRTELLNEVRTRSPHGRVMEIASPRLQQPILSLNSDRECSLKGGMDRLGLSNNLGNASSSGQRSPQKFGKTHATTIKNNGNSSTLSGGCSELERSLHLFLPKEVLKEVGARSPGGVRETTCHESHSPSDLASDLIQETILTKEKNQPGLSNIGSRSSALHMQQTAGKGSTTFGGSVELDSSLRRRKRSAIVANTTLELIVSEDILGSIYGDDGNNLARLRQISGARVEVRDPSPSKSERMVVISGTPDQTRAAQSLLQAFILADQ</sequence>
<gene>
    <name evidence="5" type="ORF">P3X46_019159</name>
</gene>
<keyword evidence="1" id="KW-0677">Repeat</keyword>
<organism evidence="5 6">
    <name type="scientific">Hevea brasiliensis</name>
    <name type="common">Para rubber tree</name>
    <name type="synonym">Siphonia brasiliensis</name>
    <dbReference type="NCBI Taxonomy" id="3981"/>
    <lineage>
        <taxon>Eukaryota</taxon>
        <taxon>Viridiplantae</taxon>
        <taxon>Streptophyta</taxon>
        <taxon>Embryophyta</taxon>
        <taxon>Tracheophyta</taxon>
        <taxon>Spermatophyta</taxon>
        <taxon>Magnoliopsida</taxon>
        <taxon>eudicotyledons</taxon>
        <taxon>Gunneridae</taxon>
        <taxon>Pentapetalae</taxon>
        <taxon>rosids</taxon>
        <taxon>fabids</taxon>
        <taxon>Malpighiales</taxon>
        <taxon>Euphorbiaceae</taxon>
        <taxon>Crotonoideae</taxon>
        <taxon>Micrandreae</taxon>
        <taxon>Hevea</taxon>
    </lineage>
</organism>
<dbReference type="Pfam" id="PF00013">
    <property type="entry name" value="KH_1"/>
    <property type="match status" value="4"/>
</dbReference>
<feature type="region of interest" description="Disordered" evidence="3">
    <location>
        <begin position="591"/>
        <end position="618"/>
    </location>
</feature>
<dbReference type="EMBL" id="JARPOI010000010">
    <property type="protein sequence ID" value="KAJ9171111.1"/>
    <property type="molecule type" value="Genomic_DNA"/>
</dbReference>
<protein>
    <recommendedName>
        <fullName evidence="4">K Homology domain-containing protein</fullName>
    </recommendedName>
</protein>
<evidence type="ECO:0000256" key="3">
    <source>
        <dbReference type="SAM" id="MobiDB-lite"/>
    </source>
</evidence>
<dbReference type="InterPro" id="IPR004087">
    <property type="entry name" value="KH_dom"/>
</dbReference>
<keyword evidence="2" id="KW-0694">RNA-binding</keyword>
<evidence type="ECO:0000259" key="4">
    <source>
        <dbReference type="SMART" id="SM00322"/>
    </source>
</evidence>
<dbReference type="CDD" id="cd22462">
    <property type="entry name" value="KH-I_HEN4_like_rpt5"/>
    <property type="match status" value="1"/>
</dbReference>
<evidence type="ECO:0000256" key="2">
    <source>
        <dbReference type="PROSITE-ProRule" id="PRU00117"/>
    </source>
</evidence>
<feature type="domain" description="K Homology" evidence="4">
    <location>
        <begin position="28"/>
        <end position="99"/>
    </location>
</feature>
<feature type="domain" description="K Homology" evidence="4">
    <location>
        <begin position="137"/>
        <end position="209"/>
    </location>
</feature>
<dbReference type="SMART" id="SM00322">
    <property type="entry name" value="KH"/>
    <property type="match status" value="5"/>
</dbReference>
<feature type="domain" description="K Homology" evidence="4">
    <location>
        <begin position="638"/>
        <end position="708"/>
    </location>
</feature>
<keyword evidence="6" id="KW-1185">Reference proteome</keyword>